<evidence type="ECO:0000256" key="3">
    <source>
        <dbReference type="ARBA" id="ARBA00022786"/>
    </source>
</evidence>
<accession>U7QDY0</accession>
<proteinExistence type="predicted"/>
<evidence type="ECO:0000256" key="2">
    <source>
        <dbReference type="ARBA" id="ARBA00022737"/>
    </source>
</evidence>
<dbReference type="EMBL" id="AUZM01000063">
    <property type="protein sequence ID" value="ERT05240.1"/>
    <property type="molecule type" value="Genomic_DNA"/>
</dbReference>
<evidence type="ECO:0000259" key="5">
    <source>
        <dbReference type="Pfam" id="PF07602"/>
    </source>
</evidence>
<protein>
    <recommendedName>
        <fullName evidence="5">DUF1565 domain-containing protein</fullName>
    </recommendedName>
</protein>
<evidence type="ECO:0000256" key="1">
    <source>
        <dbReference type="ARBA" id="ARBA00004906"/>
    </source>
</evidence>
<evidence type="ECO:0000313" key="6">
    <source>
        <dbReference type="EMBL" id="ERT05240.1"/>
    </source>
</evidence>
<keyword evidence="2" id="KW-0677">Repeat</keyword>
<keyword evidence="3" id="KW-0833">Ubl conjugation pathway</keyword>
<feature type="region of interest" description="Disordered" evidence="4">
    <location>
        <begin position="435"/>
        <end position="479"/>
    </location>
</feature>
<dbReference type="InterPro" id="IPR006626">
    <property type="entry name" value="PbH1"/>
</dbReference>
<dbReference type="NCBIfam" id="TIGR03804">
    <property type="entry name" value="para_beta_helix"/>
    <property type="match status" value="2"/>
</dbReference>
<comment type="pathway">
    <text evidence="1">Protein modification; protein ubiquitination.</text>
</comment>
<sequence>MNSASHRNCEFTSHNLNLKLDHQKLSLTKRSQRYRSDLNDESTHLQWSSRFQRLSLLLVALTGFHLGIAPTETLAEPLLTQQVAQTPQSPNTPTNIIYVSASVGDDTGDGSQQSPLRTITQALTLAQPNTAIILAPGTYSAQTGEQFPLMLRPNITVQGNPNTRGEAIIISGGGFYTSRTFAKQDIAVLGANGARISGVTVTNPNPRGYGLWVESTSMIVSNNTFTRNTHDGISVVGTGAPLIQENNFSENGANGITVFGSSRPEIRNNEFQNTGFGINISQNAAPFIAGNRIIFNKDGVVIQANARPILRDNYIERNERDGIVAIATALPDLGTTSEPGQNVIRSNGRYDINNGTKTQVIQAYGNQLTLANTTGSVQVSGNYTAPDAPSPIAQQLLASRISDDSADRSTASNNPSAVSPINTSAALPVFVPEASTARPPVRNTRRSATRRPVSIAVPPPETQPISTPPPVTRRSNPSPNKPLILSNLSSSPTNESTAIPIAVPPPETGRVLNPYPGQNSPPQALSSGVLPVPGSRIPVSGEGHLPTGLNTGPSASPATRQLTPLRTALRGSLQYRVVIEDNSERVYRQVRTVVPDAFRTVVGGRSIIQAGAFQSRYKADEVIQLLNRNGVRAKLESYN</sequence>
<dbReference type="Gene3D" id="2.160.20.10">
    <property type="entry name" value="Single-stranded right-handed beta-helix, Pectin lyase-like"/>
    <property type="match status" value="1"/>
</dbReference>
<organism evidence="6 7">
    <name type="scientific">Lyngbya aestuarii BL J</name>
    <dbReference type="NCBI Taxonomy" id="1348334"/>
    <lineage>
        <taxon>Bacteria</taxon>
        <taxon>Bacillati</taxon>
        <taxon>Cyanobacteriota</taxon>
        <taxon>Cyanophyceae</taxon>
        <taxon>Oscillatoriophycideae</taxon>
        <taxon>Oscillatoriales</taxon>
        <taxon>Microcoleaceae</taxon>
        <taxon>Lyngbya</taxon>
    </lineage>
</organism>
<feature type="region of interest" description="Disordered" evidence="4">
    <location>
        <begin position="402"/>
        <end position="421"/>
    </location>
</feature>
<reference evidence="6 7" key="1">
    <citation type="journal article" date="2013" name="Front. Microbiol.">
        <title>Comparative genomic analyses of the cyanobacterium, Lyngbya aestuarii BL J, a powerful hydrogen producer.</title>
        <authorList>
            <person name="Kothari A."/>
            <person name="Vaughn M."/>
            <person name="Garcia-Pichel F."/>
        </authorList>
    </citation>
    <scope>NUCLEOTIDE SEQUENCE [LARGE SCALE GENOMIC DNA]</scope>
    <source>
        <strain evidence="6 7">BL J</strain>
    </source>
</reference>
<dbReference type="PATRIC" id="fig|1348334.3.peg.4630"/>
<feature type="compositionally biased region" description="Pro residues" evidence="4">
    <location>
        <begin position="457"/>
        <end position="471"/>
    </location>
</feature>
<dbReference type="InterPro" id="IPR012334">
    <property type="entry name" value="Pectin_lyas_fold"/>
</dbReference>
<dbReference type="InterPro" id="IPR011050">
    <property type="entry name" value="Pectin_lyase_fold/virulence"/>
</dbReference>
<dbReference type="SMART" id="SM00710">
    <property type="entry name" value="PbH1"/>
    <property type="match status" value="6"/>
</dbReference>
<dbReference type="Proteomes" id="UP000017127">
    <property type="component" value="Unassembled WGS sequence"/>
</dbReference>
<evidence type="ECO:0000256" key="4">
    <source>
        <dbReference type="SAM" id="MobiDB-lite"/>
    </source>
</evidence>
<dbReference type="SUPFAM" id="SSF51126">
    <property type="entry name" value="Pectin lyase-like"/>
    <property type="match status" value="1"/>
</dbReference>
<dbReference type="RefSeq" id="WP_023068504.1">
    <property type="nucleotide sequence ID" value="NZ_AUZM01000063.1"/>
</dbReference>
<dbReference type="InterPro" id="IPR011459">
    <property type="entry name" value="DUF1565"/>
</dbReference>
<dbReference type="InterPro" id="IPR051550">
    <property type="entry name" value="SCF-Subunits/Alg-Epimerases"/>
</dbReference>
<keyword evidence="7" id="KW-1185">Reference proteome</keyword>
<feature type="domain" description="DUF1565" evidence="5">
    <location>
        <begin position="104"/>
        <end position="368"/>
    </location>
</feature>
<dbReference type="Pfam" id="PF07602">
    <property type="entry name" value="DUF1565"/>
    <property type="match status" value="1"/>
</dbReference>
<dbReference type="PANTHER" id="PTHR22990:SF15">
    <property type="entry name" value="F-BOX ONLY PROTEIN 10"/>
    <property type="match status" value="1"/>
</dbReference>
<gene>
    <name evidence="6" type="ORF">M595_4794</name>
</gene>
<name>U7QDY0_9CYAN</name>
<dbReference type="PANTHER" id="PTHR22990">
    <property type="entry name" value="F-BOX ONLY PROTEIN"/>
    <property type="match status" value="1"/>
</dbReference>
<dbReference type="AlphaFoldDB" id="U7QDY0"/>
<comment type="caution">
    <text evidence="6">The sequence shown here is derived from an EMBL/GenBank/DDBJ whole genome shotgun (WGS) entry which is preliminary data.</text>
</comment>
<dbReference type="InterPro" id="IPR022441">
    <property type="entry name" value="Para_beta_helix_rpt-2"/>
</dbReference>
<evidence type="ECO:0000313" key="7">
    <source>
        <dbReference type="Proteomes" id="UP000017127"/>
    </source>
</evidence>